<reference evidence="2 3" key="1">
    <citation type="journal article" date="2017" name="Int. J. Syst. Evol. Microbiol.">
        <title>Ramlibacter monticola sp. nov., isolated from forest soil.</title>
        <authorList>
            <person name="Chaudhary D.K."/>
            <person name="Kim J."/>
        </authorList>
    </citation>
    <scope>NUCLEOTIDE SEQUENCE [LARGE SCALE GENOMIC DNA]</scope>
    <source>
        <strain evidence="2 3">KACC 19175</strain>
    </source>
</reference>
<evidence type="ECO:0000256" key="1">
    <source>
        <dbReference type="SAM" id="MobiDB-lite"/>
    </source>
</evidence>
<feature type="region of interest" description="Disordered" evidence="1">
    <location>
        <begin position="1"/>
        <end position="28"/>
    </location>
</feature>
<evidence type="ECO:0000313" key="2">
    <source>
        <dbReference type="EMBL" id="MBL0394315.1"/>
    </source>
</evidence>
<protein>
    <submittedName>
        <fullName evidence="2">Uncharacterized protein</fullName>
    </submittedName>
</protein>
<comment type="caution">
    <text evidence="2">The sequence shown here is derived from an EMBL/GenBank/DDBJ whole genome shotgun (WGS) entry which is preliminary data.</text>
</comment>
<organism evidence="2 3">
    <name type="scientific">Ramlibacter monticola</name>
    <dbReference type="NCBI Taxonomy" id="1926872"/>
    <lineage>
        <taxon>Bacteria</taxon>
        <taxon>Pseudomonadati</taxon>
        <taxon>Pseudomonadota</taxon>
        <taxon>Betaproteobacteria</taxon>
        <taxon>Burkholderiales</taxon>
        <taxon>Comamonadaceae</taxon>
        <taxon>Ramlibacter</taxon>
    </lineage>
</organism>
<keyword evidence="3" id="KW-1185">Reference proteome</keyword>
<sequence length="137" mass="15072">MKGQTIMCDDKSNERDKDSSHEEGGPSEAAQLVAMLQESALQERFARFQTYVAAVLPVFGQVDPALLYLAYLAGRKDGHHEASDHADMTVESTNVLMARAMACVANESGLTGEDLERSKQEFLAQRRADQPAKENVQ</sequence>
<dbReference type="Proteomes" id="UP000599109">
    <property type="component" value="Unassembled WGS sequence"/>
</dbReference>
<dbReference type="EMBL" id="JAEQNE010000008">
    <property type="protein sequence ID" value="MBL0394315.1"/>
    <property type="molecule type" value="Genomic_DNA"/>
</dbReference>
<name>A0A936Z677_9BURK</name>
<proteinExistence type="predicted"/>
<evidence type="ECO:0000313" key="3">
    <source>
        <dbReference type="Proteomes" id="UP000599109"/>
    </source>
</evidence>
<dbReference type="RefSeq" id="WP_201676992.1">
    <property type="nucleotide sequence ID" value="NZ_JAEQNE010000008.1"/>
</dbReference>
<accession>A0A936Z677</accession>
<feature type="compositionally biased region" description="Basic and acidic residues" evidence="1">
    <location>
        <begin position="8"/>
        <end position="24"/>
    </location>
</feature>
<dbReference type="AlphaFoldDB" id="A0A936Z677"/>
<gene>
    <name evidence="2" type="ORF">JJ685_24460</name>
</gene>